<feature type="domain" description="DUF4232" evidence="3">
    <location>
        <begin position="107"/>
        <end position="189"/>
    </location>
</feature>
<evidence type="ECO:0000259" key="3">
    <source>
        <dbReference type="Pfam" id="PF14016"/>
    </source>
</evidence>
<protein>
    <recommendedName>
        <fullName evidence="3">DUF4232 domain-containing protein</fullName>
    </recommendedName>
</protein>
<feature type="signal peptide" evidence="2">
    <location>
        <begin position="1"/>
        <end position="31"/>
    </location>
</feature>
<name>A0A1G7AGQ1_9ACTN</name>
<accession>A0A1G7AGQ1</accession>
<gene>
    <name evidence="4" type="ORF">SAMN05421872_115112</name>
</gene>
<dbReference type="InterPro" id="IPR025326">
    <property type="entry name" value="DUF4232"/>
</dbReference>
<reference evidence="4 5" key="1">
    <citation type="submission" date="2016-10" db="EMBL/GenBank/DDBJ databases">
        <authorList>
            <person name="de Groot N.N."/>
        </authorList>
    </citation>
    <scope>NUCLEOTIDE SEQUENCE [LARGE SCALE GENOMIC DNA]</scope>
    <source>
        <strain evidence="4 5">CGMCC 4.6858</strain>
    </source>
</reference>
<dbReference type="EMBL" id="FMZM01000015">
    <property type="protein sequence ID" value="SDE13910.1"/>
    <property type="molecule type" value="Genomic_DNA"/>
</dbReference>
<proteinExistence type="predicted"/>
<dbReference type="Pfam" id="PF14016">
    <property type="entry name" value="DUF4232"/>
    <property type="match status" value="1"/>
</dbReference>
<sequence length="234" mass="23943">MTTRRSARGALITLVLAALLAPLGCSTTEPADLAGGPQVADGATAAVPERQSPPVEPAPSAAPATSAPPTPVATEVRRVSNCLSDALGEVSQRERVLPDRMNAAGTSPLMATDVTVVNVSAEACFLSGWPGVTLIGDGLAHSSVEGEPAPAADHETVPQQRVENLAGDAPAIELPPGGSTSFSVLYDGVVCLEPVWRMDLQVVGDPRPIEVARTQICNSDPVQVGPFGTVVDAE</sequence>
<dbReference type="AlphaFoldDB" id="A0A1G7AGQ1"/>
<keyword evidence="2" id="KW-0732">Signal</keyword>
<feature type="region of interest" description="Disordered" evidence="1">
    <location>
        <begin position="44"/>
        <end position="74"/>
    </location>
</feature>
<evidence type="ECO:0000256" key="2">
    <source>
        <dbReference type="SAM" id="SignalP"/>
    </source>
</evidence>
<dbReference type="OrthoDB" id="3480105at2"/>
<keyword evidence="5" id="KW-1185">Reference proteome</keyword>
<dbReference type="Proteomes" id="UP000199034">
    <property type="component" value="Unassembled WGS sequence"/>
</dbReference>
<evidence type="ECO:0000256" key="1">
    <source>
        <dbReference type="SAM" id="MobiDB-lite"/>
    </source>
</evidence>
<feature type="chain" id="PRO_5039449604" description="DUF4232 domain-containing protein" evidence="2">
    <location>
        <begin position="32"/>
        <end position="234"/>
    </location>
</feature>
<dbReference type="RefSeq" id="WP_090860610.1">
    <property type="nucleotide sequence ID" value="NZ_FMZM01000015.1"/>
</dbReference>
<organism evidence="4 5">
    <name type="scientific">Nocardioides lianchengensis</name>
    <dbReference type="NCBI Taxonomy" id="1045774"/>
    <lineage>
        <taxon>Bacteria</taxon>
        <taxon>Bacillati</taxon>
        <taxon>Actinomycetota</taxon>
        <taxon>Actinomycetes</taxon>
        <taxon>Propionibacteriales</taxon>
        <taxon>Nocardioidaceae</taxon>
        <taxon>Nocardioides</taxon>
    </lineage>
</organism>
<dbReference type="STRING" id="1045774.SAMN05421872_115112"/>
<evidence type="ECO:0000313" key="4">
    <source>
        <dbReference type="EMBL" id="SDE13910.1"/>
    </source>
</evidence>
<evidence type="ECO:0000313" key="5">
    <source>
        <dbReference type="Proteomes" id="UP000199034"/>
    </source>
</evidence>